<evidence type="ECO:0000313" key="1">
    <source>
        <dbReference type="EMBL" id="KAB8305163.1"/>
    </source>
</evidence>
<organism evidence="1 2">
    <name type="scientific">Monilinia laxa</name>
    <name type="common">Brown rot fungus</name>
    <name type="synonym">Sclerotinia laxa</name>
    <dbReference type="NCBI Taxonomy" id="61186"/>
    <lineage>
        <taxon>Eukaryota</taxon>
        <taxon>Fungi</taxon>
        <taxon>Dikarya</taxon>
        <taxon>Ascomycota</taxon>
        <taxon>Pezizomycotina</taxon>
        <taxon>Leotiomycetes</taxon>
        <taxon>Helotiales</taxon>
        <taxon>Sclerotiniaceae</taxon>
        <taxon>Monilinia</taxon>
    </lineage>
</organism>
<keyword evidence="2" id="KW-1185">Reference proteome</keyword>
<comment type="caution">
    <text evidence="1">The sequence shown here is derived from an EMBL/GenBank/DDBJ whole genome shotgun (WGS) entry which is preliminary data.</text>
</comment>
<sequence>MIQQQVDGQNLSEHYRRLTNLHNTYQRLEAEEAEDYAIMGLTVSALIEHQEQAYHLAHYGTFQVRVGMALKSSEPDRILDRIYLHVKPFAQGRIAMQTNTKVIDFILALLNGQEKQVRTALHENKYRKILDIALCLKILEDDNHPAHRSEPSILWHPDFHPRKIMMTQQRFFGDDPMDPLATTFRTPHSNVEYSSGDASILGWDGALALPRIMTRCPPSFLWEECPQISAGCREKVIKVRFDTLVERKLPGYCADAYGEMERIIRAVGMYAVLGFNVGWKELPFESLMIAWERYVAGKMAVRSGRWHRGEYLWGR</sequence>
<reference evidence="1 2" key="1">
    <citation type="submission" date="2019-06" db="EMBL/GenBank/DDBJ databases">
        <title>Genome Sequence of the Brown Rot Fungal Pathogen Monilinia laxa.</title>
        <authorList>
            <person name="De Miccolis Angelini R.M."/>
            <person name="Landi L."/>
            <person name="Abate D."/>
            <person name="Pollastro S."/>
            <person name="Romanazzi G."/>
            <person name="Faretra F."/>
        </authorList>
    </citation>
    <scope>NUCLEOTIDE SEQUENCE [LARGE SCALE GENOMIC DNA]</scope>
    <source>
        <strain evidence="1 2">Mlax316</strain>
    </source>
</reference>
<accession>A0A5N6KMX0</accession>
<name>A0A5N6KMX0_MONLA</name>
<dbReference type="Proteomes" id="UP000326757">
    <property type="component" value="Unassembled WGS sequence"/>
</dbReference>
<dbReference type="OrthoDB" id="2968323at2759"/>
<evidence type="ECO:0000313" key="2">
    <source>
        <dbReference type="Proteomes" id="UP000326757"/>
    </source>
</evidence>
<evidence type="ECO:0008006" key="3">
    <source>
        <dbReference type="Google" id="ProtNLM"/>
    </source>
</evidence>
<dbReference type="AlphaFoldDB" id="A0A5N6KMX0"/>
<dbReference type="EMBL" id="VIGI01000001">
    <property type="protein sequence ID" value="KAB8305163.1"/>
    <property type="molecule type" value="Genomic_DNA"/>
</dbReference>
<protein>
    <recommendedName>
        <fullName evidence="3">Aminoglycoside phosphotransferase domain-containing protein</fullName>
    </recommendedName>
</protein>
<gene>
    <name evidence="1" type="ORF">EYC80_004454</name>
</gene>
<proteinExistence type="predicted"/>